<reference evidence="1" key="1">
    <citation type="submission" date="2020-08" db="EMBL/GenBank/DDBJ databases">
        <title>Genome sequencing and assembly of the red palm weevil Rhynchophorus ferrugineus.</title>
        <authorList>
            <person name="Dias G.B."/>
            <person name="Bergman C.M."/>
            <person name="Manee M."/>
        </authorList>
    </citation>
    <scope>NUCLEOTIDE SEQUENCE</scope>
    <source>
        <strain evidence="1">AA-2017</strain>
        <tissue evidence="1">Whole larva</tissue>
    </source>
</reference>
<protein>
    <submittedName>
        <fullName evidence="1">Uncharacterized protein</fullName>
    </submittedName>
</protein>
<comment type="caution">
    <text evidence="1">The sequence shown here is derived from an EMBL/GenBank/DDBJ whole genome shotgun (WGS) entry which is preliminary data.</text>
</comment>
<gene>
    <name evidence="1" type="ORF">GWI33_018047</name>
</gene>
<evidence type="ECO:0000313" key="2">
    <source>
        <dbReference type="Proteomes" id="UP000625711"/>
    </source>
</evidence>
<sequence>MIKLLSRYVTLLPTVADGTRRLIKWDYIPTKDKLKFHVARVDLIDRTMGRNALAPPAAFTLGRRQPVVSEEIYIYDKICKLKIGYSVKNNSEGNIFLPIVKLIPQYRRRYIKNKLKMV</sequence>
<evidence type="ECO:0000313" key="1">
    <source>
        <dbReference type="EMBL" id="KAF7268879.1"/>
    </source>
</evidence>
<dbReference type="EMBL" id="JAACXV010014296">
    <property type="protein sequence ID" value="KAF7268879.1"/>
    <property type="molecule type" value="Genomic_DNA"/>
</dbReference>
<proteinExistence type="predicted"/>
<keyword evidence="2" id="KW-1185">Reference proteome</keyword>
<organism evidence="1 2">
    <name type="scientific">Rhynchophorus ferrugineus</name>
    <name type="common">Red palm weevil</name>
    <name type="synonym">Curculio ferrugineus</name>
    <dbReference type="NCBI Taxonomy" id="354439"/>
    <lineage>
        <taxon>Eukaryota</taxon>
        <taxon>Metazoa</taxon>
        <taxon>Ecdysozoa</taxon>
        <taxon>Arthropoda</taxon>
        <taxon>Hexapoda</taxon>
        <taxon>Insecta</taxon>
        <taxon>Pterygota</taxon>
        <taxon>Neoptera</taxon>
        <taxon>Endopterygota</taxon>
        <taxon>Coleoptera</taxon>
        <taxon>Polyphaga</taxon>
        <taxon>Cucujiformia</taxon>
        <taxon>Curculionidae</taxon>
        <taxon>Dryophthorinae</taxon>
        <taxon>Rhynchophorus</taxon>
    </lineage>
</organism>
<dbReference type="AlphaFoldDB" id="A0A834HX22"/>
<name>A0A834HX22_RHYFE</name>
<accession>A0A834HX22</accession>
<dbReference type="Proteomes" id="UP000625711">
    <property type="component" value="Unassembled WGS sequence"/>
</dbReference>